<dbReference type="RefSeq" id="WP_011435981.1">
    <property type="nucleotide sequence ID" value="NC_007777.1"/>
</dbReference>
<keyword evidence="2" id="KW-1185">Reference proteome</keyword>
<evidence type="ECO:0000313" key="1">
    <source>
        <dbReference type="EMBL" id="ABD10918.1"/>
    </source>
</evidence>
<dbReference type="EMBL" id="CP000249">
    <property type="protein sequence ID" value="ABD10918.1"/>
    <property type="molecule type" value="Genomic_DNA"/>
</dbReference>
<dbReference type="HOGENOM" id="CLU_2568883_0_0_11"/>
<proteinExistence type="predicted"/>
<name>Q2JCS4_FRACC</name>
<dbReference type="InterPro" id="IPR036689">
    <property type="entry name" value="ESAT-6-like_sf"/>
</dbReference>
<dbReference type="SUPFAM" id="SSF140453">
    <property type="entry name" value="EsxAB dimer-like"/>
    <property type="match status" value="1"/>
</dbReference>
<protein>
    <submittedName>
        <fullName evidence="1">Uncharacterized protein</fullName>
    </submittedName>
</protein>
<accession>Q2JCS4</accession>
<gene>
    <name evidence="1" type="ordered locus">Francci3_1542</name>
</gene>
<sequence>MDPGGAGARGSSAYGHPNAAVRSAALSWRSTEQQAYAPLRTTWSTAAGELTEDILALKTAVHDSNGSFQQTEQAITRTFTV</sequence>
<organism evidence="1 2">
    <name type="scientific">Frankia casuarinae (strain DSM 45818 / CECT 9043 / HFP020203 / CcI3)</name>
    <dbReference type="NCBI Taxonomy" id="106370"/>
    <lineage>
        <taxon>Bacteria</taxon>
        <taxon>Bacillati</taxon>
        <taxon>Actinomycetota</taxon>
        <taxon>Actinomycetes</taxon>
        <taxon>Frankiales</taxon>
        <taxon>Frankiaceae</taxon>
        <taxon>Frankia</taxon>
    </lineage>
</organism>
<dbReference type="Gene3D" id="1.10.287.1060">
    <property type="entry name" value="ESAT-6-like"/>
    <property type="match status" value="1"/>
</dbReference>
<dbReference type="Proteomes" id="UP000001937">
    <property type="component" value="Chromosome"/>
</dbReference>
<evidence type="ECO:0000313" key="2">
    <source>
        <dbReference type="Proteomes" id="UP000001937"/>
    </source>
</evidence>
<dbReference type="KEGG" id="fra:Francci3_1542"/>
<dbReference type="AlphaFoldDB" id="Q2JCS4"/>
<reference evidence="1 2" key="1">
    <citation type="journal article" date="2007" name="Genome Res.">
        <title>Genome characteristics of facultatively symbiotic Frankia sp. strains reflect host range and host plant biogeography.</title>
        <authorList>
            <person name="Normand P."/>
            <person name="Lapierre P."/>
            <person name="Tisa L.S."/>
            <person name="Gogarten J.P."/>
            <person name="Alloisio N."/>
            <person name="Bagnarol E."/>
            <person name="Bassi C.A."/>
            <person name="Berry A.M."/>
            <person name="Bickhart D.M."/>
            <person name="Choisne N."/>
            <person name="Couloux A."/>
            <person name="Cournoyer B."/>
            <person name="Cruveiller S."/>
            <person name="Daubin V."/>
            <person name="Demange N."/>
            <person name="Francino M.P."/>
            <person name="Goltsman E."/>
            <person name="Huang Y."/>
            <person name="Kopp O.R."/>
            <person name="Labarre L."/>
            <person name="Lapidus A."/>
            <person name="Lavire C."/>
            <person name="Marechal J."/>
            <person name="Martinez M."/>
            <person name="Mastronunzio J.E."/>
            <person name="Mullin B.C."/>
            <person name="Niemann J."/>
            <person name="Pujic P."/>
            <person name="Rawnsley T."/>
            <person name="Rouy Z."/>
            <person name="Schenowitz C."/>
            <person name="Sellstedt A."/>
            <person name="Tavares F."/>
            <person name="Tomkins J.P."/>
            <person name="Vallenet D."/>
            <person name="Valverde C."/>
            <person name="Wall L.G."/>
            <person name="Wang Y."/>
            <person name="Medigue C."/>
            <person name="Benson D.R."/>
        </authorList>
    </citation>
    <scope>NUCLEOTIDE SEQUENCE [LARGE SCALE GENOMIC DNA]</scope>
    <source>
        <strain evidence="2">DSM 45818 / CECT 9043 / CcI3</strain>
    </source>
</reference>